<evidence type="ECO:0000256" key="1">
    <source>
        <dbReference type="ARBA" id="ARBA00004141"/>
    </source>
</evidence>
<dbReference type="Proteomes" id="UP001201812">
    <property type="component" value="Unassembled WGS sequence"/>
</dbReference>
<keyword evidence="4 5" id="KW-0472">Membrane</keyword>
<keyword evidence="7" id="KW-1185">Reference proteome</keyword>
<dbReference type="InterPro" id="IPR019372">
    <property type="entry name" value="LHFPL"/>
</dbReference>
<dbReference type="EMBL" id="JAKKPZ010000012">
    <property type="protein sequence ID" value="KAI1714989.1"/>
    <property type="molecule type" value="Genomic_DNA"/>
</dbReference>
<dbReference type="PANTHER" id="PTHR12489">
    <property type="entry name" value="LIPOMA HMGIC FUSION PARTNER-LIKE PROTEIN"/>
    <property type="match status" value="1"/>
</dbReference>
<name>A0AAD4N739_9BILA</name>
<evidence type="ECO:0000313" key="7">
    <source>
        <dbReference type="Proteomes" id="UP001201812"/>
    </source>
</evidence>
<feature type="transmembrane region" description="Helical" evidence="5">
    <location>
        <begin position="119"/>
        <end position="144"/>
    </location>
</feature>
<protein>
    <submittedName>
        <fullName evidence="6">Lipoma HMGIC fusion partner-like protein domain-containing protein</fullName>
    </submittedName>
</protein>
<keyword evidence="3 5" id="KW-1133">Transmembrane helix</keyword>
<gene>
    <name evidence="6" type="ORF">DdX_08266</name>
</gene>
<dbReference type="GO" id="GO:0016020">
    <property type="term" value="C:membrane"/>
    <property type="evidence" value="ECO:0007669"/>
    <property type="project" value="UniProtKB-SubCell"/>
</dbReference>
<keyword evidence="2 5" id="KW-0812">Transmembrane</keyword>
<evidence type="ECO:0000256" key="4">
    <source>
        <dbReference type="ARBA" id="ARBA00023136"/>
    </source>
</evidence>
<proteinExistence type="predicted"/>
<feature type="transmembrane region" description="Helical" evidence="5">
    <location>
        <begin position="7"/>
        <end position="28"/>
    </location>
</feature>
<dbReference type="PANTHER" id="PTHR12489:SF16">
    <property type="entry name" value="LHFPL TETRASPAN SUBFAMILY MEMBER 6 PROTEIN-RELATED"/>
    <property type="match status" value="1"/>
</dbReference>
<evidence type="ECO:0000256" key="2">
    <source>
        <dbReference type="ARBA" id="ARBA00022692"/>
    </source>
</evidence>
<organism evidence="6 7">
    <name type="scientific">Ditylenchus destructor</name>
    <dbReference type="NCBI Taxonomy" id="166010"/>
    <lineage>
        <taxon>Eukaryota</taxon>
        <taxon>Metazoa</taxon>
        <taxon>Ecdysozoa</taxon>
        <taxon>Nematoda</taxon>
        <taxon>Chromadorea</taxon>
        <taxon>Rhabditida</taxon>
        <taxon>Tylenchina</taxon>
        <taxon>Tylenchomorpha</taxon>
        <taxon>Sphaerularioidea</taxon>
        <taxon>Anguinidae</taxon>
        <taxon>Anguininae</taxon>
        <taxon>Ditylenchus</taxon>
    </lineage>
</organism>
<evidence type="ECO:0000256" key="5">
    <source>
        <dbReference type="SAM" id="Phobius"/>
    </source>
</evidence>
<accession>A0AAD4N739</accession>
<feature type="transmembrane region" description="Helical" evidence="5">
    <location>
        <begin position="171"/>
        <end position="192"/>
    </location>
</feature>
<feature type="transmembrane region" description="Helical" evidence="5">
    <location>
        <begin position="83"/>
        <end position="107"/>
    </location>
</feature>
<dbReference type="AlphaFoldDB" id="A0AAD4N739"/>
<evidence type="ECO:0000256" key="3">
    <source>
        <dbReference type="ARBA" id="ARBA00022989"/>
    </source>
</evidence>
<reference evidence="6" key="1">
    <citation type="submission" date="2022-01" db="EMBL/GenBank/DDBJ databases">
        <title>Genome Sequence Resource for Two Populations of Ditylenchus destructor, the Migratory Endoparasitic Phytonematode.</title>
        <authorList>
            <person name="Zhang H."/>
            <person name="Lin R."/>
            <person name="Xie B."/>
        </authorList>
    </citation>
    <scope>NUCLEOTIDE SEQUENCE</scope>
    <source>
        <strain evidence="6">BazhouSP</strain>
    </source>
</reference>
<evidence type="ECO:0000313" key="6">
    <source>
        <dbReference type="EMBL" id="KAI1714989.1"/>
    </source>
</evidence>
<comment type="subcellular location">
    <subcellularLocation>
        <location evidence="1">Membrane</location>
        <topology evidence="1">Multi-pass membrane protein</topology>
    </subcellularLocation>
</comment>
<dbReference type="Pfam" id="PF10242">
    <property type="entry name" value="L_HMGIC_fpl"/>
    <property type="match status" value="1"/>
</dbReference>
<comment type="caution">
    <text evidence="6">The sequence shown here is derived from an EMBL/GenBank/DDBJ whole genome shotgun (WGS) entry which is preliminary data.</text>
</comment>
<dbReference type="Gene3D" id="1.20.140.150">
    <property type="match status" value="1"/>
</dbReference>
<sequence length="263" mass="29423">MSDLTAAGFAWVFLSVVSTICIAVGFYLPYWLVGTISLNGKRNIVYFGAFRRCNYPVFDQILKHFRIENRCGRYATFADIPSIYWQIATVSIGFGCALSLVLSFLLIPSCCFKHILSRNSAILVGLLQVVAAIAVSSGCVIYPLGWDNREVRDACGSRSNPYVLGECQLGWAYACMLSGAALTLLCGVLSICSVKEANYYTRHDHIENNYDRDDYNTRCSSHFRSNSFIDSRTLVEHKNGRNSDSGSHKWQITLNSRYKAEPV</sequence>